<sequence length="23" mass="2545">MKTCIRTKQMATSKKGSNNSTKT</sequence>
<feature type="region of interest" description="Disordered" evidence="1">
    <location>
        <begin position="1"/>
        <end position="23"/>
    </location>
</feature>
<reference evidence="2" key="1">
    <citation type="submission" date="2018-02" db="EMBL/GenBank/DDBJ databases">
        <title>Rhizophora mucronata_Transcriptome.</title>
        <authorList>
            <person name="Meera S.P."/>
            <person name="Sreeshan A."/>
            <person name="Augustine A."/>
        </authorList>
    </citation>
    <scope>NUCLEOTIDE SEQUENCE</scope>
    <source>
        <tissue evidence="2">Leaf</tissue>
    </source>
</reference>
<evidence type="ECO:0000256" key="1">
    <source>
        <dbReference type="SAM" id="MobiDB-lite"/>
    </source>
</evidence>
<dbReference type="EMBL" id="GGEC01074823">
    <property type="protein sequence ID" value="MBX55307.1"/>
    <property type="molecule type" value="Transcribed_RNA"/>
</dbReference>
<evidence type="ECO:0000313" key="2">
    <source>
        <dbReference type="EMBL" id="MBX55307.1"/>
    </source>
</evidence>
<protein>
    <submittedName>
        <fullName evidence="2">Uncharacterized protein</fullName>
    </submittedName>
</protein>
<dbReference type="AlphaFoldDB" id="A0A2P2PKP5"/>
<feature type="compositionally biased region" description="Polar residues" evidence="1">
    <location>
        <begin position="9"/>
        <end position="23"/>
    </location>
</feature>
<name>A0A2P2PKP5_RHIMU</name>
<organism evidence="2">
    <name type="scientific">Rhizophora mucronata</name>
    <name type="common">Asiatic mangrove</name>
    <dbReference type="NCBI Taxonomy" id="61149"/>
    <lineage>
        <taxon>Eukaryota</taxon>
        <taxon>Viridiplantae</taxon>
        <taxon>Streptophyta</taxon>
        <taxon>Embryophyta</taxon>
        <taxon>Tracheophyta</taxon>
        <taxon>Spermatophyta</taxon>
        <taxon>Magnoliopsida</taxon>
        <taxon>eudicotyledons</taxon>
        <taxon>Gunneridae</taxon>
        <taxon>Pentapetalae</taxon>
        <taxon>rosids</taxon>
        <taxon>fabids</taxon>
        <taxon>Malpighiales</taxon>
        <taxon>Rhizophoraceae</taxon>
        <taxon>Rhizophora</taxon>
    </lineage>
</organism>
<accession>A0A2P2PKP5</accession>
<proteinExistence type="predicted"/>